<dbReference type="InterPro" id="IPR058669">
    <property type="entry name" value="TPR_IPO7/11-like"/>
</dbReference>
<dbReference type="GO" id="GO:0031267">
    <property type="term" value="F:small GTPase binding"/>
    <property type="evidence" value="ECO:0007669"/>
    <property type="project" value="InterPro"/>
</dbReference>
<dbReference type="GO" id="GO:0006606">
    <property type="term" value="P:protein import into nucleus"/>
    <property type="evidence" value="ECO:0007669"/>
    <property type="project" value="TreeGrafter"/>
</dbReference>
<sequence length="1060" mass="114575">MDTTQLLQLLQATLDPDQNTRIQAELSLAKAQQASETALGLARIATAQEVEVPWRQAASFALKKYVKEHWSPFFPTFKGPTATTPDVKAQVREVLFAGLSDPVRKIRLACANIVSLIAQPDWPEDWSALLDQLLALIRSPSIDAVEGGMCALSDFVGISLTEDQLLPVAREMLPTLLAILGAPQVYGPATRARAVAIFRQSVMTLFTVKDEFPDAVKAAVGDILPQWLHAFEQLLTVDAAGVHGSPEGWTDMAVRTAIFQALEITLNSFPSTLKGSLPTFLSLAGAHLSSLLPIYTSASVSNSSDLTLPTTDEDDSDVSNDLGTLVSTVVDFLAQTVRRKAVRSLFVEGTKPTLALTEFLTKAIEFAKMTTDDEDSWAADPNAFVADEDDEMMSYNVRSASLDLAQSLVETFSGSALAALQSAFQAVAASADQLRAQGDEDWWKGYESALAVVGAISEDLIEHVQESSEEGKAPKFALDGVFQGVVMTYLTATDLPFLQGRAFVFASQFAEVLPPQLARQYIDAANQVLDSADAGVPVKVSAVRALTNFFRHLKENVEPAQAASALSRLLPLLPQATENTLVLVLDAIQSSIKVGGAVLDEQTTRALVKTVLEVWFAKPEDPLLGSSISDVFASLSASSSPIVQSSLLNEGLPALVATMTEIRSDPSSIRAAASLDIASAIFSRFPTPLPQGAFDRVAEILFEMLAGTEDRDIIQSGLDVVTTVIRKDVDQLLNWRSLSSGQSGLELTLAQVAKLLQPSENESAGLFVGDLVIHLVRKAGSSIGPVLPDLLQAFVTRLATAQTAMFTQSLVLPFAYLIHQQLDTVLSLLESLTVPSGAAQPARPALEVLLSAWCDYAADFQGFWNQKVSSVALSQLYTAAATRETLQHVQVKGDMVVNEANANRIMTRARARANPDQFQPVPFPAKVLKLLLHEAQTAAQTSSQAKGVPDDAVSDDEDDEWADEGAEFTAGNERDLDFLSEMLSSGGLNKYMDDGSDDGNDELDEQDLHDDPIWQLDLPTHLTGFFRYAYEADQTSFRQLAETFLNEEEKSVLSHLLQSA</sequence>
<accession>A0A5C5FX15</accession>
<evidence type="ECO:0000256" key="3">
    <source>
        <dbReference type="ARBA" id="ARBA00022448"/>
    </source>
</evidence>
<keyword evidence="5" id="KW-0539">Nucleus</keyword>
<comment type="caution">
    <text evidence="8">The sequence shown here is derived from an EMBL/GenBank/DDBJ whole genome shotgun (WGS) entry which is preliminary data.</text>
</comment>
<dbReference type="InterPro" id="IPR001494">
    <property type="entry name" value="Importin-beta_N"/>
</dbReference>
<organism evidence="8 9">
    <name type="scientific">Rhodotorula diobovata</name>
    <dbReference type="NCBI Taxonomy" id="5288"/>
    <lineage>
        <taxon>Eukaryota</taxon>
        <taxon>Fungi</taxon>
        <taxon>Dikarya</taxon>
        <taxon>Basidiomycota</taxon>
        <taxon>Pucciniomycotina</taxon>
        <taxon>Microbotryomycetes</taxon>
        <taxon>Sporidiobolales</taxon>
        <taxon>Sporidiobolaceae</taxon>
        <taxon>Rhodotorula</taxon>
    </lineage>
</organism>
<feature type="domain" description="Importin N-terminal" evidence="7">
    <location>
        <begin position="24"/>
        <end position="101"/>
    </location>
</feature>
<dbReference type="EMBL" id="SOZI01000056">
    <property type="protein sequence ID" value="TNY20849.1"/>
    <property type="molecule type" value="Genomic_DNA"/>
</dbReference>
<name>A0A5C5FX15_9BASI</name>
<dbReference type="GO" id="GO:0005635">
    <property type="term" value="C:nuclear envelope"/>
    <property type="evidence" value="ECO:0007669"/>
    <property type="project" value="TreeGrafter"/>
</dbReference>
<dbReference type="Pfam" id="PF25018">
    <property type="entry name" value="HEAT_IPO9_c"/>
    <property type="match status" value="1"/>
</dbReference>
<dbReference type="AlphaFoldDB" id="A0A5C5FX15"/>
<reference evidence="8 9" key="1">
    <citation type="submission" date="2019-03" db="EMBL/GenBank/DDBJ databases">
        <title>Rhodosporidium diobovatum UCD-FST 08-225 genome sequencing, assembly, and annotation.</title>
        <authorList>
            <person name="Fakankun I.U."/>
            <person name="Fristensky B."/>
            <person name="Levin D.B."/>
        </authorList>
    </citation>
    <scope>NUCLEOTIDE SEQUENCE [LARGE SCALE GENOMIC DNA]</scope>
    <source>
        <strain evidence="8 9">UCD-FST 08-225</strain>
    </source>
</reference>
<dbReference type="Pfam" id="PF25758">
    <property type="entry name" value="TPR_IPO11"/>
    <property type="match status" value="1"/>
</dbReference>
<evidence type="ECO:0000256" key="5">
    <source>
        <dbReference type="ARBA" id="ARBA00023242"/>
    </source>
</evidence>
<feature type="region of interest" description="Disordered" evidence="6">
    <location>
        <begin position="939"/>
        <end position="958"/>
    </location>
</feature>
<dbReference type="Pfam" id="PF03810">
    <property type="entry name" value="IBN_N"/>
    <property type="match status" value="1"/>
</dbReference>
<evidence type="ECO:0000256" key="2">
    <source>
        <dbReference type="ARBA" id="ARBA00007991"/>
    </source>
</evidence>
<dbReference type="InterPro" id="IPR011989">
    <property type="entry name" value="ARM-like"/>
</dbReference>
<dbReference type="GO" id="GO:0005829">
    <property type="term" value="C:cytosol"/>
    <property type="evidence" value="ECO:0007669"/>
    <property type="project" value="TreeGrafter"/>
</dbReference>
<comment type="similarity">
    <text evidence="2">Belongs to the importin beta family.</text>
</comment>
<protein>
    <submittedName>
        <fullName evidence="8">ARM repeat-containing protein</fullName>
    </submittedName>
</protein>
<comment type="subcellular location">
    <subcellularLocation>
        <location evidence="1">Nucleus</location>
    </subcellularLocation>
</comment>
<dbReference type="PROSITE" id="PS50166">
    <property type="entry name" value="IMPORTIN_B_NT"/>
    <property type="match status" value="1"/>
</dbReference>
<dbReference type="PANTHER" id="PTHR10997">
    <property type="entry name" value="IMPORTIN-7, 8, 11"/>
    <property type="match status" value="1"/>
</dbReference>
<keyword evidence="3" id="KW-0813">Transport</keyword>
<evidence type="ECO:0000256" key="1">
    <source>
        <dbReference type="ARBA" id="ARBA00004123"/>
    </source>
</evidence>
<dbReference type="SMART" id="SM00913">
    <property type="entry name" value="IBN_N"/>
    <property type="match status" value="1"/>
</dbReference>
<dbReference type="Proteomes" id="UP000311382">
    <property type="component" value="Unassembled WGS sequence"/>
</dbReference>
<dbReference type="InterPro" id="IPR056840">
    <property type="entry name" value="HEAT_IPO9_central"/>
</dbReference>
<dbReference type="Gene3D" id="1.25.10.10">
    <property type="entry name" value="Leucine-rich Repeat Variant"/>
    <property type="match status" value="1"/>
</dbReference>
<gene>
    <name evidence="8" type="ORF">DMC30DRAFT_376798</name>
</gene>
<keyword evidence="4" id="KW-0653">Protein transport</keyword>
<dbReference type="STRING" id="5288.A0A5C5FX15"/>
<evidence type="ECO:0000259" key="7">
    <source>
        <dbReference type="PROSITE" id="PS50166"/>
    </source>
</evidence>
<dbReference type="InterPro" id="IPR016024">
    <property type="entry name" value="ARM-type_fold"/>
</dbReference>
<proteinExistence type="inferred from homology"/>
<evidence type="ECO:0000256" key="4">
    <source>
        <dbReference type="ARBA" id="ARBA00022927"/>
    </source>
</evidence>
<dbReference type="PANTHER" id="PTHR10997:SF9">
    <property type="entry name" value="IMPORTIN-9"/>
    <property type="match status" value="1"/>
</dbReference>
<evidence type="ECO:0000313" key="8">
    <source>
        <dbReference type="EMBL" id="TNY20849.1"/>
    </source>
</evidence>
<keyword evidence="9" id="KW-1185">Reference proteome</keyword>
<evidence type="ECO:0000256" key="6">
    <source>
        <dbReference type="SAM" id="MobiDB-lite"/>
    </source>
</evidence>
<dbReference type="SUPFAM" id="SSF48371">
    <property type="entry name" value="ARM repeat"/>
    <property type="match status" value="1"/>
</dbReference>
<dbReference type="OrthoDB" id="431626at2759"/>
<evidence type="ECO:0000313" key="9">
    <source>
        <dbReference type="Proteomes" id="UP000311382"/>
    </source>
</evidence>